<name>A0A1U7NH10_9FIRM</name>
<dbReference type="OrthoDB" id="9815422at2"/>
<dbReference type="InterPro" id="IPR024529">
    <property type="entry name" value="ECF_trnsprt_substrate-spec"/>
</dbReference>
<dbReference type="Pfam" id="PF12822">
    <property type="entry name" value="ECF_trnsprt"/>
    <property type="match status" value="1"/>
</dbReference>
<reference evidence="2 3" key="1">
    <citation type="submission" date="2016-11" db="EMBL/GenBank/DDBJ databases">
        <title>Description of two novel members of the family Erysipelotrichaceae: Ileibacterium lipovorans gen. nov., sp. nov. and Dubosiella newyorkensis, gen. nov., sp. nov.</title>
        <authorList>
            <person name="Cox L.M."/>
            <person name="Sohn J."/>
            <person name="Tyrrell K.L."/>
            <person name="Citron D.M."/>
            <person name="Lawson P.A."/>
            <person name="Patel N.B."/>
            <person name="Iizumi T."/>
            <person name="Perez-Perez G.I."/>
            <person name="Goldstein E.J."/>
            <person name="Blaser M.J."/>
        </authorList>
    </citation>
    <scope>NUCLEOTIDE SEQUENCE [LARGE SCALE GENOMIC DNA]</scope>
    <source>
        <strain evidence="2 3">NYU-BL-A3</strain>
    </source>
</reference>
<feature type="transmembrane region" description="Helical" evidence="1">
    <location>
        <begin position="17"/>
        <end position="37"/>
    </location>
</feature>
<proteinExistence type="predicted"/>
<feature type="transmembrane region" description="Helical" evidence="1">
    <location>
        <begin position="49"/>
        <end position="70"/>
    </location>
</feature>
<protein>
    <submittedName>
        <fullName evidence="2">ECF transporter S component</fullName>
    </submittedName>
</protein>
<feature type="transmembrane region" description="Helical" evidence="1">
    <location>
        <begin position="82"/>
        <end position="105"/>
    </location>
</feature>
<dbReference type="Proteomes" id="UP000186341">
    <property type="component" value="Unassembled WGS sequence"/>
</dbReference>
<dbReference type="EMBL" id="MPJW01000100">
    <property type="protein sequence ID" value="OLU40691.1"/>
    <property type="molecule type" value="Genomic_DNA"/>
</dbReference>
<keyword evidence="1" id="KW-0472">Membrane</keyword>
<dbReference type="GO" id="GO:0022857">
    <property type="term" value="F:transmembrane transporter activity"/>
    <property type="evidence" value="ECO:0007669"/>
    <property type="project" value="InterPro"/>
</dbReference>
<comment type="caution">
    <text evidence="2">The sequence shown here is derived from an EMBL/GenBank/DDBJ whole genome shotgun (WGS) entry which is preliminary data.</text>
</comment>
<keyword evidence="1" id="KW-1133">Transmembrane helix</keyword>
<dbReference type="Gene3D" id="1.10.1760.20">
    <property type="match status" value="1"/>
</dbReference>
<accession>A0A1U7NH10</accession>
<sequence>MEGCEEMSKKKNHIKNLTLAAMFLALGLILPFLTGQIPQIGIMLSPMHLPVLLCGLICGWRYGLMVGILTPLIRSAIFGMPVLFPTAIAMAFELGTYGLVIGYLYGSSKWHCLKTLYISLISAMMAGRTVWGIVMFFLLSMSGEMFTWNAFISGALLSAIPGIILQLTLIPAIMVMLDKTGLVPYRKAASTRT</sequence>
<keyword evidence="3" id="KW-1185">Reference proteome</keyword>
<feature type="transmembrane region" description="Helical" evidence="1">
    <location>
        <begin position="151"/>
        <end position="177"/>
    </location>
</feature>
<evidence type="ECO:0000256" key="1">
    <source>
        <dbReference type="SAM" id="Phobius"/>
    </source>
</evidence>
<organism evidence="2 3">
    <name type="scientific">Ileibacterium valens</name>
    <dbReference type="NCBI Taxonomy" id="1862668"/>
    <lineage>
        <taxon>Bacteria</taxon>
        <taxon>Bacillati</taxon>
        <taxon>Bacillota</taxon>
        <taxon>Erysipelotrichia</taxon>
        <taxon>Erysipelotrichales</taxon>
        <taxon>Erysipelotrichaceae</taxon>
        <taxon>Ileibacterium</taxon>
    </lineage>
</organism>
<keyword evidence="1" id="KW-0812">Transmembrane</keyword>
<feature type="transmembrane region" description="Helical" evidence="1">
    <location>
        <begin position="117"/>
        <end position="139"/>
    </location>
</feature>
<evidence type="ECO:0000313" key="3">
    <source>
        <dbReference type="Proteomes" id="UP000186341"/>
    </source>
</evidence>
<evidence type="ECO:0000313" key="2">
    <source>
        <dbReference type="EMBL" id="OLU40691.1"/>
    </source>
</evidence>
<dbReference type="AlphaFoldDB" id="A0A1U7NH10"/>
<gene>
    <name evidence="2" type="ORF">BO222_04545</name>
</gene>